<feature type="compositionally biased region" description="Basic and acidic residues" evidence="1">
    <location>
        <begin position="581"/>
        <end position="591"/>
    </location>
</feature>
<feature type="compositionally biased region" description="Basic and acidic residues" evidence="1">
    <location>
        <begin position="110"/>
        <end position="119"/>
    </location>
</feature>
<evidence type="ECO:0000313" key="3">
    <source>
        <dbReference type="EMBL" id="KAK6981114.1"/>
    </source>
</evidence>
<feature type="domain" description="DUF6532" evidence="2">
    <location>
        <begin position="325"/>
        <end position="516"/>
    </location>
</feature>
<feature type="compositionally biased region" description="Low complexity" evidence="1">
    <location>
        <begin position="33"/>
        <end position="59"/>
    </location>
</feature>
<accession>A0AAV9ZGV1</accession>
<dbReference type="Proteomes" id="UP001362999">
    <property type="component" value="Unassembled WGS sequence"/>
</dbReference>
<evidence type="ECO:0000313" key="4">
    <source>
        <dbReference type="Proteomes" id="UP001362999"/>
    </source>
</evidence>
<dbReference type="InterPro" id="IPR045341">
    <property type="entry name" value="DUF6532"/>
</dbReference>
<evidence type="ECO:0000259" key="2">
    <source>
        <dbReference type="Pfam" id="PF20149"/>
    </source>
</evidence>
<feature type="compositionally biased region" description="Basic and acidic residues" evidence="1">
    <location>
        <begin position="126"/>
        <end position="137"/>
    </location>
</feature>
<organism evidence="3 4">
    <name type="scientific">Favolaschia claudopus</name>
    <dbReference type="NCBI Taxonomy" id="2862362"/>
    <lineage>
        <taxon>Eukaryota</taxon>
        <taxon>Fungi</taxon>
        <taxon>Dikarya</taxon>
        <taxon>Basidiomycota</taxon>
        <taxon>Agaricomycotina</taxon>
        <taxon>Agaricomycetes</taxon>
        <taxon>Agaricomycetidae</taxon>
        <taxon>Agaricales</taxon>
        <taxon>Marasmiineae</taxon>
        <taxon>Mycenaceae</taxon>
        <taxon>Favolaschia</taxon>
    </lineage>
</organism>
<dbReference type="EMBL" id="JAWWNJ010000153">
    <property type="protein sequence ID" value="KAK6981114.1"/>
    <property type="molecule type" value="Genomic_DNA"/>
</dbReference>
<comment type="caution">
    <text evidence="3">The sequence shown here is derived from an EMBL/GenBank/DDBJ whole genome shotgun (WGS) entry which is preliminary data.</text>
</comment>
<feature type="compositionally biased region" description="Low complexity" evidence="1">
    <location>
        <begin position="159"/>
        <end position="173"/>
    </location>
</feature>
<feature type="compositionally biased region" description="Acidic residues" evidence="1">
    <location>
        <begin position="91"/>
        <end position="100"/>
    </location>
</feature>
<proteinExistence type="predicted"/>
<sequence>MANQSTLRQRSTATTRTAAASNNANKENLTDQASGRTRAKSTSARSTSASAATTSTSAAHCESTDPHDLFEDEEENDSDGGAAFPSHNPSDAEEDDDDNEGSPVHRRVRRVSEKQKLLDAEQEEAEERRKARAEKQAKAARKAAGFIEVDKRGPIQDDTFTSRTVTTTRPAATKQLAQRDSRVPPPTKSLPTTARVSDPPARGSHQDTGSHSTRHRQGEDVPRVTFRGRDPSPPPPRPVIRAPCNPDRIIPDHVTLHLRADRDSSPPSSRRTPSRSPSPDVGEKRRRSSSYDPDDIRSTQAVKTAAGSRPRAKDLDDISKEYTAHAIDHFRCLISTENFFPTHSETGEFVRRSWEKTCEDLGEELPLSTTVHKLIAGRVAHTRGEAKTKVKAMTEVYYGFRTGHNKKTIAYNRKLAEELKEECLFAYKDVANKKGLFKHPIIQKAVNAMWFANRRDEGPSHPEYFKPIPVEALAAILTVIENTIDEYLTGIKTEVPFTTTEYRTVYDTHLHSLLDFDKHTAKYHLLDKILTRLHDEGRFHSGAQPIADAPTSSLSKSVLDAALKEYEEEGSDNEDDDEMEGDAHDAGSDDE</sequence>
<gene>
    <name evidence="3" type="ORF">R3P38DRAFT_3464564</name>
</gene>
<feature type="region of interest" description="Disordered" evidence="1">
    <location>
        <begin position="541"/>
        <end position="591"/>
    </location>
</feature>
<evidence type="ECO:0000256" key="1">
    <source>
        <dbReference type="SAM" id="MobiDB-lite"/>
    </source>
</evidence>
<feature type="compositionally biased region" description="Acidic residues" evidence="1">
    <location>
        <begin position="566"/>
        <end position="580"/>
    </location>
</feature>
<protein>
    <recommendedName>
        <fullName evidence="2">DUF6532 domain-containing protein</fullName>
    </recommendedName>
</protein>
<reference evidence="3 4" key="1">
    <citation type="journal article" date="2024" name="J Genomics">
        <title>Draft genome sequencing and assembly of Favolaschia claudopus CIRM-BRFM 2984 isolated from oak limbs.</title>
        <authorList>
            <person name="Navarro D."/>
            <person name="Drula E."/>
            <person name="Chaduli D."/>
            <person name="Cazenave R."/>
            <person name="Ahrendt S."/>
            <person name="Wang J."/>
            <person name="Lipzen A."/>
            <person name="Daum C."/>
            <person name="Barry K."/>
            <person name="Grigoriev I.V."/>
            <person name="Favel A."/>
            <person name="Rosso M.N."/>
            <person name="Martin F."/>
        </authorList>
    </citation>
    <scope>NUCLEOTIDE SEQUENCE [LARGE SCALE GENOMIC DNA]</scope>
    <source>
        <strain evidence="3 4">CIRM-BRFM 2984</strain>
    </source>
</reference>
<dbReference type="Pfam" id="PF20149">
    <property type="entry name" value="DUF6532"/>
    <property type="match status" value="1"/>
</dbReference>
<feature type="region of interest" description="Disordered" evidence="1">
    <location>
        <begin position="1"/>
        <end position="313"/>
    </location>
</feature>
<feature type="compositionally biased region" description="Basic and acidic residues" evidence="1">
    <location>
        <begin position="249"/>
        <end position="264"/>
    </location>
</feature>
<dbReference type="AlphaFoldDB" id="A0AAV9ZGV1"/>
<feature type="compositionally biased region" description="Low complexity" evidence="1">
    <location>
        <begin position="1"/>
        <end position="25"/>
    </location>
</feature>
<keyword evidence="4" id="KW-1185">Reference proteome</keyword>
<name>A0AAV9ZGV1_9AGAR</name>
<feature type="compositionally biased region" description="Basic and acidic residues" evidence="1">
    <location>
        <begin position="216"/>
        <end position="230"/>
    </location>
</feature>
<feature type="compositionally biased region" description="Low complexity" evidence="1">
    <location>
        <begin position="265"/>
        <end position="280"/>
    </location>
</feature>